<name>A0A5P0ZKE3_9LACO</name>
<reference evidence="1 2" key="1">
    <citation type="journal article" date="2019" name="Syst. Appl. Microbiol.">
        <title>Polyphasic characterization of two novel Lactobacillus spp. isolated from blown salami packages: Description of Lactobacillus halodurans sp. nov. and Lactobacillus salsicarnum sp. nov.</title>
        <authorList>
            <person name="Schuster J.A."/>
            <person name="Klingl A."/>
            <person name="Vogel R.F."/>
            <person name="Ehrmann M.A."/>
        </authorList>
    </citation>
    <scope>NUCLEOTIDE SEQUENCE [LARGE SCALE GENOMIC DNA]</scope>
    <source>
        <strain evidence="1 2">TMW 1.2118</strain>
    </source>
</reference>
<accession>A0A5P0ZKE3</accession>
<comment type="caution">
    <text evidence="1">The sequence shown here is derived from an EMBL/GenBank/DDBJ whole genome shotgun (WGS) entry which is preliminary data.</text>
</comment>
<dbReference type="OrthoDB" id="9757939at2"/>
<protein>
    <submittedName>
        <fullName evidence="1">Uncharacterized protein</fullName>
    </submittedName>
</protein>
<dbReference type="RefSeq" id="WP_153383910.1">
    <property type="nucleotide sequence ID" value="NZ_VDFM01000018.1"/>
</dbReference>
<sequence>MVANNVGRASQSLKVIGALNNSRYREMNKILNNVAKNYSNIIIPRNTISNQISDLTRGVAQIPATKIQSVLEMSKITPGVSQISNMQSKFIIPDILDSYNALLKSSRKSIERFTKSWSEIYDSALKIANDRCKEETPMVMDLAKSGWVISPLWPMKVLDSYKNLTHEERISAIEEYYTVDNHKNLFNELDILIEKFGSNDDEKGYFIQLQQIRELLSTDFKYYKVLMSTITGIVEYKYIQKIGMLNTNNILRYNNVKNILTNGVTGTFNPMQLLEFNSLFNVLSGFTTNSKFQDGIDNTPFTRHSIQHARFNPVRYKKSHLIKLVILLEALTFDSILSPELNSK</sequence>
<dbReference type="AlphaFoldDB" id="A0A5P0ZKE3"/>
<dbReference type="Proteomes" id="UP000380386">
    <property type="component" value="Unassembled WGS sequence"/>
</dbReference>
<organism evidence="1 2">
    <name type="scientific">Companilactobacillus mishanensis</name>
    <dbReference type="NCBI Taxonomy" id="2486008"/>
    <lineage>
        <taxon>Bacteria</taxon>
        <taxon>Bacillati</taxon>
        <taxon>Bacillota</taxon>
        <taxon>Bacilli</taxon>
        <taxon>Lactobacillales</taxon>
        <taxon>Lactobacillaceae</taxon>
        <taxon>Companilactobacillus</taxon>
    </lineage>
</organism>
<evidence type="ECO:0000313" key="1">
    <source>
        <dbReference type="EMBL" id="MQS53455.1"/>
    </source>
</evidence>
<evidence type="ECO:0000313" key="2">
    <source>
        <dbReference type="Proteomes" id="UP000380386"/>
    </source>
</evidence>
<gene>
    <name evidence="1" type="ORF">FHL02_10520</name>
</gene>
<proteinExistence type="predicted"/>
<dbReference type="EMBL" id="VDFM01000018">
    <property type="protein sequence ID" value="MQS53455.1"/>
    <property type="molecule type" value="Genomic_DNA"/>
</dbReference>